<dbReference type="RefSeq" id="XP_030043807.1">
    <property type="nucleotide sequence ID" value="XM_030187947.1"/>
</dbReference>
<dbReference type="InterPro" id="IPR050488">
    <property type="entry name" value="Ig_Fc_receptor"/>
</dbReference>
<dbReference type="AlphaFoldDB" id="A0A6P7WRK4"/>
<evidence type="ECO:0000259" key="6">
    <source>
        <dbReference type="PROSITE" id="PS50835"/>
    </source>
</evidence>
<dbReference type="GO" id="GO:0009897">
    <property type="term" value="C:external side of plasma membrane"/>
    <property type="evidence" value="ECO:0007669"/>
    <property type="project" value="TreeGrafter"/>
</dbReference>
<dbReference type="InterPro" id="IPR013783">
    <property type="entry name" value="Ig-like_fold"/>
</dbReference>
<evidence type="ECO:0000256" key="2">
    <source>
        <dbReference type="ARBA" id="ARBA00023157"/>
    </source>
</evidence>
<sequence length="602" mass="66035">MIFTLYTLTVFLCGRIPLTSSAACHPAPSLSASPSYPAYIRGESVTLTCAAPKDQGSMCSQQHKEGTGDDSEDESSENTEESEESNGKPSGKQHINYEKCSEEALKQQESTNYWTKVAEGTAGSFRYLYFRLTSAERSNELAGISEHNSLDYFEVSSEHRGHNFTLANMSVTDSGNYSCAFEVKKSKTCISNRSNWITISVEDFPPAPFLTVSPQHSVYIRGESVNMTCSVPKGCKAMKFWFYSRTENKNPTEVASQNSSIHILSTAHLGSGELYSCAYEEMIPGRPILSISSYSVQISVTDPLSAPTLSLQPPDGRVTRDGFLLLTCTAPANLKNVRIYFTNGHEMLYNETTKGSRSSVSYSFTPSPPDTISCYYEAEVQRRTLRSPTSNTILTTSGESGLESWLYYIIGGSLLFLLILSFILCCCLASRKGKTSFSSSAVQDPTDITDSTPMPSAISDCSLPKEGNYQNLYYQNRYCEPASIQPNSELYSTVKAPQPAPELYFTVKAPQPSPDLYSTTVQAPQPAVELYSTVKAPQPAPELYSTVKAPQPAAELYSTVKAPQPAPELYSTVKVPRPDPELYSIVNVSQPASALYSTVHKK</sequence>
<dbReference type="GeneID" id="115458111"/>
<feature type="transmembrane region" description="Helical" evidence="4">
    <location>
        <begin position="405"/>
        <end position="429"/>
    </location>
</feature>
<dbReference type="PROSITE" id="PS50835">
    <property type="entry name" value="IG_LIKE"/>
    <property type="match status" value="2"/>
</dbReference>
<evidence type="ECO:0000256" key="1">
    <source>
        <dbReference type="ARBA" id="ARBA00022729"/>
    </source>
</evidence>
<reference evidence="8 9" key="1">
    <citation type="submission" date="2025-04" db="UniProtKB">
        <authorList>
            <consortium name="RefSeq"/>
        </authorList>
    </citation>
    <scope>IDENTIFICATION</scope>
</reference>
<dbReference type="SMART" id="SM00409">
    <property type="entry name" value="IG"/>
    <property type="match status" value="2"/>
</dbReference>
<dbReference type="SUPFAM" id="SSF48726">
    <property type="entry name" value="Immunoglobulin"/>
    <property type="match status" value="2"/>
</dbReference>
<keyword evidence="2" id="KW-1015">Disulfide bond</keyword>
<dbReference type="RefSeq" id="XP_030043806.1">
    <property type="nucleotide sequence ID" value="XM_030187946.1"/>
</dbReference>
<feature type="compositionally biased region" description="Acidic residues" evidence="3">
    <location>
        <begin position="68"/>
        <end position="84"/>
    </location>
</feature>
<feature type="domain" description="Ig-like" evidence="6">
    <location>
        <begin position="28"/>
        <end position="191"/>
    </location>
</feature>
<dbReference type="Proteomes" id="UP000515156">
    <property type="component" value="Chromosome 14"/>
</dbReference>
<feature type="signal peptide" evidence="5">
    <location>
        <begin position="1"/>
        <end position="22"/>
    </location>
</feature>
<dbReference type="InterPro" id="IPR003599">
    <property type="entry name" value="Ig_sub"/>
</dbReference>
<keyword evidence="4" id="KW-0812">Transmembrane</keyword>
<dbReference type="OrthoDB" id="6151406at2759"/>
<name>A0A6P7WRK4_9AMPH</name>
<dbReference type="PANTHER" id="PTHR11481:SF60">
    <property type="entry name" value="IG-LIKE DOMAIN-CONTAINING PROTEIN"/>
    <property type="match status" value="1"/>
</dbReference>
<dbReference type="Gene3D" id="2.60.40.10">
    <property type="entry name" value="Immunoglobulins"/>
    <property type="match status" value="2"/>
</dbReference>
<feature type="region of interest" description="Disordered" evidence="3">
    <location>
        <begin position="56"/>
        <end position="94"/>
    </location>
</feature>
<keyword evidence="1 5" id="KW-0732">Signal</keyword>
<evidence type="ECO:0000313" key="9">
    <source>
        <dbReference type="RefSeq" id="XP_030043807.1"/>
    </source>
</evidence>
<dbReference type="GO" id="GO:0006955">
    <property type="term" value="P:immune response"/>
    <property type="evidence" value="ECO:0007669"/>
    <property type="project" value="TreeGrafter"/>
</dbReference>
<feature type="domain" description="Ig-like" evidence="6">
    <location>
        <begin position="208"/>
        <end position="301"/>
    </location>
</feature>
<dbReference type="InterPro" id="IPR007110">
    <property type="entry name" value="Ig-like_dom"/>
</dbReference>
<dbReference type="KEGG" id="muo:115458111"/>
<gene>
    <name evidence="8 9" type="primary">LOC115458111</name>
</gene>
<evidence type="ECO:0000313" key="7">
    <source>
        <dbReference type="Proteomes" id="UP000515156"/>
    </source>
</evidence>
<keyword evidence="4" id="KW-1133">Transmembrane helix</keyword>
<evidence type="ECO:0000313" key="8">
    <source>
        <dbReference type="RefSeq" id="XP_030043806.1"/>
    </source>
</evidence>
<organism evidence="7 8">
    <name type="scientific">Microcaecilia unicolor</name>
    <dbReference type="NCBI Taxonomy" id="1415580"/>
    <lineage>
        <taxon>Eukaryota</taxon>
        <taxon>Metazoa</taxon>
        <taxon>Chordata</taxon>
        <taxon>Craniata</taxon>
        <taxon>Vertebrata</taxon>
        <taxon>Euteleostomi</taxon>
        <taxon>Amphibia</taxon>
        <taxon>Gymnophiona</taxon>
        <taxon>Siphonopidae</taxon>
        <taxon>Microcaecilia</taxon>
    </lineage>
</organism>
<keyword evidence="4" id="KW-0472">Membrane</keyword>
<dbReference type="Pfam" id="PF13895">
    <property type="entry name" value="Ig_2"/>
    <property type="match status" value="1"/>
</dbReference>
<proteinExistence type="predicted"/>
<evidence type="ECO:0000256" key="4">
    <source>
        <dbReference type="SAM" id="Phobius"/>
    </source>
</evidence>
<dbReference type="InterPro" id="IPR036179">
    <property type="entry name" value="Ig-like_dom_sf"/>
</dbReference>
<dbReference type="GO" id="GO:0007166">
    <property type="term" value="P:cell surface receptor signaling pathway"/>
    <property type="evidence" value="ECO:0007669"/>
    <property type="project" value="TreeGrafter"/>
</dbReference>
<evidence type="ECO:0000256" key="3">
    <source>
        <dbReference type="SAM" id="MobiDB-lite"/>
    </source>
</evidence>
<feature type="chain" id="PRO_5044652373" evidence="5">
    <location>
        <begin position="23"/>
        <end position="602"/>
    </location>
</feature>
<dbReference type="GO" id="GO:0004888">
    <property type="term" value="F:transmembrane signaling receptor activity"/>
    <property type="evidence" value="ECO:0007669"/>
    <property type="project" value="TreeGrafter"/>
</dbReference>
<protein>
    <submittedName>
        <fullName evidence="8 9">Fc receptor-like protein 5</fullName>
    </submittedName>
</protein>
<evidence type="ECO:0000256" key="5">
    <source>
        <dbReference type="SAM" id="SignalP"/>
    </source>
</evidence>
<accession>A0A6P7WRK4</accession>
<dbReference type="PANTHER" id="PTHR11481">
    <property type="entry name" value="IMMUNOGLOBULIN FC RECEPTOR"/>
    <property type="match status" value="1"/>
</dbReference>
<keyword evidence="7" id="KW-1185">Reference proteome</keyword>